<evidence type="ECO:0000313" key="2">
    <source>
        <dbReference type="Proteomes" id="UP000050761"/>
    </source>
</evidence>
<reference evidence="1 2" key="1">
    <citation type="submission" date="2018-11" db="EMBL/GenBank/DDBJ databases">
        <authorList>
            <consortium name="Pathogen Informatics"/>
        </authorList>
    </citation>
    <scope>NUCLEOTIDE SEQUENCE [LARGE SCALE GENOMIC DNA]</scope>
</reference>
<accession>A0A3P8CRU3</accession>
<dbReference type="PANTHER" id="PTHR46238:SF8">
    <property type="entry name" value="ENDONUCLEASE_EXONUCLEASE_PHOSPHATASE DOMAIN-CONTAINING PROTEIN"/>
    <property type="match status" value="1"/>
</dbReference>
<reference evidence="3" key="2">
    <citation type="submission" date="2019-09" db="UniProtKB">
        <authorList>
            <consortium name="WormBaseParasite"/>
        </authorList>
    </citation>
    <scope>IDENTIFICATION</scope>
</reference>
<dbReference type="EMBL" id="UZAH01026939">
    <property type="protein sequence ID" value="VDO86962.1"/>
    <property type="molecule type" value="Genomic_DNA"/>
</dbReference>
<evidence type="ECO:0000313" key="3">
    <source>
        <dbReference type="WBParaSite" id="HPBE_0001096701-mRNA-1"/>
    </source>
</evidence>
<name>A0A183FSM8_HELPZ</name>
<sequence length="350" mass="39849">MYQETKKAATKAISERCHGYFKRISTEEFAHPPIPCVPPTHGPVQKITVEETEAVLKEMKPGKATGPDDMAADLWKLRCWSPARLAKFFNQVVTEKKVPDCTNYRPIRSLLLHLAFLDLKAFDHVRLYGTPYDSTVFPKSLLNDIVLTSEEKSNLERQAQAWYDHLALNVKKSEYLKTDVNEAGSIEINGTALVWATNFKYLGSAIASNGVSCDRKIPERIKSKIYRTIVTPVAMYGAHCCPVTKEDETRLTVKTKTKMLRWTAGVTRLDHIRKNEIRQGFGVAPVADKLPEARFRWYVRANGDTVRKNSLNDVPWKRPKGWPKQSWLDTLHVHLKVAGIKHFPVKHLMA</sequence>
<dbReference type="PANTHER" id="PTHR46238">
    <property type="entry name" value="REVERSE TRANSCRIPTASE DOMAIN-CONTAINING PROTEIN"/>
    <property type="match status" value="1"/>
</dbReference>
<proteinExistence type="predicted"/>
<dbReference type="Proteomes" id="UP000050761">
    <property type="component" value="Unassembled WGS sequence"/>
</dbReference>
<gene>
    <name evidence="1" type="ORF">HPBE_LOCUS10968</name>
</gene>
<evidence type="ECO:0000313" key="1">
    <source>
        <dbReference type="EMBL" id="VDO86962.1"/>
    </source>
</evidence>
<keyword evidence="2" id="KW-1185">Reference proteome</keyword>
<protein>
    <submittedName>
        <fullName evidence="3">DDE-1 domain-containing protein</fullName>
    </submittedName>
</protein>
<dbReference type="AlphaFoldDB" id="A0A183FSM8"/>
<dbReference type="WBParaSite" id="HPBE_0001096701-mRNA-1">
    <property type="protein sequence ID" value="HPBE_0001096701-mRNA-1"/>
    <property type="gene ID" value="HPBE_0001096701"/>
</dbReference>
<organism evidence="2 3">
    <name type="scientific">Heligmosomoides polygyrus</name>
    <name type="common">Parasitic roundworm</name>
    <dbReference type="NCBI Taxonomy" id="6339"/>
    <lineage>
        <taxon>Eukaryota</taxon>
        <taxon>Metazoa</taxon>
        <taxon>Ecdysozoa</taxon>
        <taxon>Nematoda</taxon>
        <taxon>Chromadorea</taxon>
        <taxon>Rhabditida</taxon>
        <taxon>Rhabditina</taxon>
        <taxon>Rhabditomorpha</taxon>
        <taxon>Strongyloidea</taxon>
        <taxon>Heligmosomidae</taxon>
        <taxon>Heligmosomoides</taxon>
    </lineage>
</organism>
<dbReference type="OrthoDB" id="424543at2759"/>
<accession>A0A183FSM8</accession>